<dbReference type="PANTHER" id="PTHR46696:SF1">
    <property type="entry name" value="CYTOCHROME P450 YJIB-RELATED"/>
    <property type="match status" value="1"/>
</dbReference>
<reference evidence="7" key="1">
    <citation type="submission" date="2021-01" db="EMBL/GenBank/DDBJ databases">
        <title>Whole genome shotgun sequence of Rugosimonospora africana NBRC 104875.</title>
        <authorList>
            <person name="Komaki H."/>
            <person name="Tamura T."/>
        </authorList>
    </citation>
    <scope>NUCLEOTIDE SEQUENCE</scope>
    <source>
        <strain evidence="7">NBRC 104875</strain>
    </source>
</reference>
<dbReference type="Pfam" id="PF00067">
    <property type="entry name" value="p450"/>
    <property type="match status" value="1"/>
</dbReference>
<evidence type="ECO:0000256" key="2">
    <source>
        <dbReference type="ARBA" id="ARBA00022617"/>
    </source>
</evidence>
<keyword evidence="4" id="KW-0560">Oxidoreductase</keyword>
<evidence type="ECO:0000256" key="4">
    <source>
        <dbReference type="ARBA" id="ARBA00023002"/>
    </source>
</evidence>
<dbReference type="PRINTS" id="PR00359">
    <property type="entry name" value="BP450"/>
</dbReference>
<dbReference type="Proteomes" id="UP000642748">
    <property type="component" value="Unassembled WGS sequence"/>
</dbReference>
<evidence type="ECO:0000313" key="7">
    <source>
        <dbReference type="EMBL" id="GIH11853.1"/>
    </source>
</evidence>
<sequence length="383" mass="43657">MTADLYTDFRELRSGDGWRIGARGMTEYYRYQDCADILRDPRWGKGEGLRRSEREGSRFRNSFMRQDPPEHTRLRGLVAKAFSPSVVAALRPRIQQIADELLDDLKPDTEVDLLSAYAYLLPVTVICELLGVPVEDRDRFGRWSAALARGEDDDEELTEEDRRRRRGASMRFREYFARLIEARRRKPGDDLLSRLIEIRDQGDRLDDPDLQATCVLLLFAGHETTVNLITMGTHALLRHPDQLAMVRSERAAELSWVDELLRYESPVQIASRAALEDLDHRGRTYRKGDMVLLMLGSANRDPDVFPDPERLDVTRPNVRHIALGLGIHFCLGAPLVRLEGEIAMGTLLRRVPGLALAETAPTYRSNRSMRGLQQLMVHLGGKV</sequence>
<dbReference type="CDD" id="cd20625">
    <property type="entry name" value="CYP164-like"/>
    <property type="match status" value="1"/>
</dbReference>
<comment type="caution">
    <text evidence="7">The sequence shown here is derived from an EMBL/GenBank/DDBJ whole genome shotgun (WGS) entry which is preliminary data.</text>
</comment>
<dbReference type="GO" id="GO:0004497">
    <property type="term" value="F:monooxygenase activity"/>
    <property type="evidence" value="ECO:0007669"/>
    <property type="project" value="UniProtKB-KW"/>
</dbReference>
<evidence type="ECO:0000256" key="6">
    <source>
        <dbReference type="ARBA" id="ARBA00023033"/>
    </source>
</evidence>
<dbReference type="FunFam" id="1.10.630.10:FF:000018">
    <property type="entry name" value="Cytochrome P450 monooxygenase"/>
    <property type="match status" value="1"/>
</dbReference>
<accession>A0A8J3QJ33</accession>
<keyword evidence="3" id="KW-0479">Metal-binding</keyword>
<evidence type="ECO:0000256" key="3">
    <source>
        <dbReference type="ARBA" id="ARBA00022723"/>
    </source>
</evidence>
<dbReference type="RefSeq" id="WP_203915585.1">
    <property type="nucleotide sequence ID" value="NZ_BONZ01000001.1"/>
</dbReference>
<dbReference type="GO" id="GO:0005506">
    <property type="term" value="F:iron ion binding"/>
    <property type="evidence" value="ECO:0007669"/>
    <property type="project" value="InterPro"/>
</dbReference>
<dbReference type="InterPro" id="IPR002397">
    <property type="entry name" value="Cyt_P450_B"/>
</dbReference>
<gene>
    <name evidence="7" type="ORF">Raf01_00250</name>
</gene>
<keyword evidence="6" id="KW-0503">Monooxygenase</keyword>
<protein>
    <submittedName>
        <fullName evidence="7">Cytochrome P450</fullName>
    </submittedName>
</protein>
<keyword evidence="2" id="KW-0349">Heme</keyword>
<dbReference type="EMBL" id="BONZ01000001">
    <property type="protein sequence ID" value="GIH11853.1"/>
    <property type="molecule type" value="Genomic_DNA"/>
</dbReference>
<dbReference type="GO" id="GO:0020037">
    <property type="term" value="F:heme binding"/>
    <property type="evidence" value="ECO:0007669"/>
    <property type="project" value="InterPro"/>
</dbReference>
<dbReference type="InterPro" id="IPR001128">
    <property type="entry name" value="Cyt_P450"/>
</dbReference>
<dbReference type="InterPro" id="IPR036396">
    <property type="entry name" value="Cyt_P450_sf"/>
</dbReference>
<evidence type="ECO:0000256" key="1">
    <source>
        <dbReference type="ARBA" id="ARBA00010617"/>
    </source>
</evidence>
<dbReference type="SUPFAM" id="SSF48264">
    <property type="entry name" value="Cytochrome P450"/>
    <property type="match status" value="1"/>
</dbReference>
<evidence type="ECO:0000313" key="8">
    <source>
        <dbReference type="Proteomes" id="UP000642748"/>
    </source>
</evidence>
<dbReference type="PANTHER" id="PTHR46696">
    <property type="entry name" value="P450, PUTATIVE (EUROFUNG)-RELATED"/>
    <property type="match status" value="1"/>
</dbReference>
<keyword evidence="5" id="KW-0408">Iron</keyword>
<dbReference type="GO" id="GO:0017000">
    <property type="term" value="P:antibiotic biosynthetic process"/>
    <property type="evidence" value="ECO:0007669"/>
    <property type="project" value="UniProtKB-ARBA"/>
</dbReference>
<dbReference type="AlphaFoldDB" id="A0A8J3QJ33"/>
<organism evidence="7 8">
    <name type="scientific">Rugosimonospora africana</name>
    <dbReference type="NCBI Taxonomy" id="556532"/>
    <lineage>
        <taxon>Bacteria</taxon>
        <taxon>Bacillati</taxon>
        <taxon>Actinomycetota</taxon>
        <taxon>Actinomycetes</taxon>
        <taxon>Micromonosporales</taxon>
        <taxon>Micromonosporaceae</taxon>
        <taxon>Rugosimonospora</taxon>
    </lineage>
</organism>
<dbReference type="GO" id="GO:0016705">
    <property type="term" value="F:oxidoreductase activity, acting on paired donors, with incorporation or reduction of molecular oxygen"/>
    <property type="evidence" value="ECO:0007669"/>
    <property type="project" value="InterPro"/>
</dbReference>
<name>A0A8J3QJ33_9ACTN</name>
<keyword evidence="8" id="KW-1185">Reference proteome</keyword>
<comment type="similarity">
    <text evidence="1">Belongs to the cytochrome P450 family.</text>
</comment>
<evidence type="ECO:0000256" key="5">
    <source>
        <dbReference type="ARBA" id="ARBA00023004"/>
    </source>
</evidence>
<proteinExistence type="inferred from homology"/>
<dbReference type="Gene3D" id="1.10.630.10">
    <property type="entry name" value="Cytochrome P450"/>
    <property type="match status" value="1"/>
</dbReference>